<feature type="transmembrane region" description="Helical" evidence="1">
    <location>
        <begin position="84"/>
        <end position="106"/>
    </location>
</feature>
<reference evidence="2 3" key="1">
    <citation type="submission" date="2022-12" db="EMBL/GenBank/DDBJ databases">
        <title>Chromosome-level genome of Tegillarca granosa.</title>
        <authorList>
            <person name="Kim J."/>
        </authorList>
    </citation>
    <scope>NUCLEOTIDE SEQUENCE [LARGE SCALE GENOMIC DNA]</scope>
    <source>
        <strain evidence="2">Teg-2019</strain>
        <tissue evidence="2">Adductor muscle</tissue>
    </source>
</reference>
<evidence type="ECO:0000313" key="3">
    <source>
        <dbReference type="Proteomes" id="UP001217089"/>
    </source>
</evidence>
<proteinExistence type="predicted"/>
<evidence type="ECO:0000313" key="2">
    <source>
        <dbReference type="EMBL" id="KAJ8302340.1"/>
    </source>
</evidence>
<dbReference type="Proteomes" id="UP001217089">
    <property type="component" value="Unassembled WGS sequence"/>
</dbReference>
<accession>A0ABQ9EFX8</accession>
<dbReference type="EMBL" id="JARBDR010000918">
    <property type="protein sequence ID" value="KAJ8302340.1"/>
    <property type="molecule type" value="Genomic_DNA"/>
</dbReference>
<sequence length="178" mass="19996">LQKINFDGYCSYSTNTIYDYDTYIVEWTGASVYATPCTISFEADGFDSDDDYQICVDVEEYYIDNADCNVQLTYNQGINVSVTMYIYVAVGVAMFIIVLTVCIMVIKISRIRNNQRRAAQLNINPSQSYQSINTSGAFHQPYGVEGPSTIHNYPPAYGYQGYLKSSRATPPPPYSVPK</sequence>
<keyword evidence="3" id="KW-1185">Reference proteome</keyword>
<name>A0ABQ9EFX8_TEGGR</name>
<keyword evidence="1" id="KW-0812">Transmembrane</keyword>
<evidence type="ECO:0000256" key="1">
    <source>
        <dbReference type="SAM" id="Phobius"/>
    </source>
</evidence>
<comment type="caution">
    <text evidence="2">The sequence shown here is derived from an EMBL/GenBank/DDBJ whole genome shotgun (WGS) entry which is preliminary data.</text>
</comment>
<organism evidence="2 3">
    <name type="scientific">Tegillarca granosa</name>
    <name type="common">Malaysian cockle</name>
    <name type="synonym">Anadara granosa</name>
    <dbReference type="NCBI Taxonomy" id="220873"/>
    <lineage>
        <taxon>Eukaryota</taxon>
        <taxon>Metazoa</taxon>
        <taxon>Spiralia</taxon>
        <taxon>Lophotrochozoa</taxon>
        <taxon>Mollusca</taxon>
        <taxon>Bivalvia</taxon>
        <taxon>Autobranchia</taxon>
        <taxon>Pteriomorphia</taxon>
        <taxon>Arcoida</taxon>
        <taxon>Arcoidea</taxon>
        <taxon>Arcidae</taxon>
        <taxon>Tegillarca</taxon>
    </lineage>
</organism>
<protein>
    <submittedName>
        <fullName evidence="2">Uncharacterized protein</fullName>
    </submittedName>
</protein>
<keyword evidence="1" id="KW-0472">Membrane</keyword>
<gene>
    <name evidence="2" type="ORF">KUTeg_021327</name>
</gene>
<feature type="non-terminal residue" evidence="2">
    <location>
        <position position="1"/>
    </location>
</feature>
<keyword evidence="1" id="KW-1133">Transmembrane helix</keyword>